<dbReference type="Gene3D" id="2.60.120.590">
    <property type="entry name" value="Alpha-ketoglutarate-dependent dioxygenase AlkB-like"/>
    <property type="match status" value="1"/>
</dbReference>
<dbReference type="SUPFAM" id="SSF51197">
    <property type="entry name" value="Clavaminate synthase-like"/>
    <property type="match status" value="1"/>
</dbReference>
<name>A0A5C3NFC4_9AGAM</name>
<feature type="domain" description="Alpha-ketoglutarate-dependent dioxygenase AlkB-like" evidence="1">
    <location>
        <begin position="110"/>
        <end position="246"/>
    </location>
</feature>
<sequence>MGLTFVQATTALARASRQRTHFATSKRLASSNVATLVHGRLPSEFTFLPDYFSLSEQCLLLRAALTKLDSVDRGRTRRHRRFLQPLPPVSSPTAAIDLFLPDEYYQFEQGHYDGVIRNYRETHVTTWPESEIEGLTPVLRRLYDMTPTKDTQTHILHLATDGDITPHVDNINASGTWILGVSLGADRVLRLESSDGTDVCEILLPSGSLYIQRDDARYNYEHSIKLAGDIPGRQVRHGQRISIMIRDLFQHGSA</sequence>
<dbReference type="Pfam" id="PF13532">
    <property type="entry name" value="2OG-FeII_Oxy_2"/>
    <property type="match status" value="1"/>
</dbReference>
<dbReference type="GO" id="GO:0005759">
    <property type="term" value="C:mitochondrial matrix"/>
    <property type="evidence" value="ECO:0007669"/>
    <property type="project" value="TreeGrafter"/>
</dbReference>
<dbReference type="GO" id="GO:0016706">
    <property type="term" value="F:2-oxoglutarate-dependent dioxygenase activity"/>
    <property type="evidence" value="ECO:0007669"/>
    <property type="project" value="TreeGrafter"/>
</dbReference>
<accession>A0A5C3NFC4</accession>
<dbReference type="PANTHER" id="PTHR21052">
    <property type="entry name" value="SPERMATOGENESIS ASSOCIATED 11-RELATED"/>
    <property type="match status" value="1"/>
</dbReference>
<dbReference type="STRING" id="5364.A0A5C3NFC4"/>
<proteinExistence type="predicted"/>
<reference evidence="2 3" key="1">
    <citation type="journal article" date="2019" name="Nat. Ecol. Evol.">
        <title>Megaphylogeny resolves global patterns of mushroom evolution.</title>
        <authorList>
            <person name="Varga T."/>
            <person name="Krizsan K."/>
            <person name="Foldi C."/>
            <person name="Dima B."/>
            <person name="Sanchez-Garcia M."/>
            <person name="Sanchez-Ramirez S."/>
            <person name="Szollosi G.J."/>
            <person name="Szarkandi J.G."/>
            <person name="Papp V."/>
            <person name="Albert L."/>
            <person name="Andreopoulos W."/>
            <person name="Angelini C."/>
            <person name="Antonin V."/>
            <person name="Barry K.W."/>
            <person name="Bougher N.L."/>
            <person name="Buchanan P."/>
            <person name="Buyck B."/>
            <person name="Bense V."/>
            <person name="Catcheside P."/>
            <person name="Chovatia M."/>
            <person name="Cooper J."/>
            <person name="Damon W."/>
            <person name="Desjardin D."/>
            <person name="Finy P."/>
            <person name="Geml J."/>
            <person name="Haridas S."/>
            <person name="Hughes K."/>
            <person name="Justo A."/>
            <person name="Karasinski D."/>
            <person name="Kautmanova I."/>
            <person name="Kiss B."/>
            <person name="Kocsube S."/>
            <person name="Kotiranta H."/>
            <person name="LaButti K.M."/>
            <person name="Lechner B.E."/>
            <person name="Liimatainen K."/>
            <person name="Lipzen A."/>
            <person name="Lukacs Z."/>
            <person name="Mihaltcheva S."/>
            <person name="Morgado L.N."/>
            <person name="Niskanen T."/>
            <person name="Noordeloos M.E."/>
            <person name="Ohm R.A."/>
            <person name="Ortiz-Santana B."/>
            <person name="Ovrebo C."/>
            <person name="Racz N."/>
            <person name="Riley R."/>
            <person name="Savchenko A."/>
            <person name="Shiryaev A."/>
            <person name="Soop K."/>
            <person name="Spirin V."/>
            <person name="Szebenyi C."/>
            <person name="Tomsovsky M."/>
            <person name="Tulloss R.E."/>
            <person name="Uehling J."/>
            <person name="Grigoriev I.V."/>
            <person name="Vagvolgyi C."/>
            <person name="Papp T."/>
            <person name="Martin F.M."/>
            <person name="Miettinen O."/>
            <person name="Hibbett D.S."/>
            <person name="Nagy L.G."/>
        </authorList>
    </citation>
    <scope>NUCLEOTIDE SEQUENCE [LARGE SCALE GENOMIC DNA]</scope>
    <source>
        <strain evidence="2 3">OMC1185</strain>
    </source>
</reference>
<dbReference type="InterPro" id="IPR032870">
    <property type="entry name" value="ALKBH7-like"/>
</dbReference>
<evidence type="ECO:0000313" key="2">
    <source>
        <dbReference type="EMBL" id="TFK55176.1"/>
    </source>
</evidence>
<protein>
    <recommendedName>
        <fullName evidence="1">Alpha-ketoglutarate-dependent dioxygenase AlkB-like domain-containing protein</fullName>
    </recommendedName>
</protein>
<evidence type="ECO:0000313" key="3">
    <source>
        <dbReference type="Proteomes" id="UP000305948"/>
    </source>
</evidence>
<dbReference type="PANTHER" id="PTHR21052:SF0">
    <property type="entry name" value="ALPHA-KETOGLUTARATE-DEPENDENT DIOXYGENASE ALKB HOMOLOG 7, MITOCHONDRIAL"/>
    <property type="match status" value="1"/>
</dbReference>
<organism evidence="2 3">
    <name type="scientific">Heliocybe sulcata</name>
    <dbReference type="NCBI Taxonomy" id="5364"/>
    <lineage>
        <taxon>Eukaryota</taxon>
        <taxon>Fungi</taxon>
        <taxon>Dikarya</taxon>
        <taxon>Basidiomycota</taxon>
        <taxon>Agaricomycotina</taxon>
        <taxon>Agaricomycetes</taxon>
        <taxon>Gloeophyllales</taxon>
        <taxon>Gloeophyllaceae</taxon>
        <taxon>Heliocybe</taxon>
    </lineage>
</organism>
<dbReference type="InterPro" id="IPR027450">
    <property type="entry name" value="AlkB-like"/>
</dbReference>
<dbReference type="OrthoDB" id="28127at2759"/>
<dbReference type="AlphaFoldDB" id="A0A5C3NFC4"/>
<dbReference type="GO" id="GO:0006631">
    <property type="term" value="P:fatty acid metabolic process"/>
    <property type="evidence" value="ECO:0007669"/>
    <property type="project" value="TreeGrafter"/>
</dbReference>
<dbReference type="Proteomes" id="UP000305948">
    <property type="component" value="Unassembled WGS sequence"/>
</dbReference>
<gene>
    <name evidence="2" type="ORF">OE88DRAFT_1010144</name>
</gene>
<keyword evidence="3" id="KW-1185">Reference proteome</keyword>
<dbReference type="InterPro" id="IPR037151">
    <property type="entry name" value="AlkB-like_sf"/>
</dbReference>
<evidence type="ECO:0000259" key="1">
    <source>
        <dbReference type="Pfam" id="PF13532"/>
    </source>
</evidence>
<dbReference type="EMBL" id="ML213505">
    <property type="protein sequence ID" value="TFK55176.1"/>
    <property type="molecule type" value="Genomic_DNA"/>
</dbReference>
<dbReference type="GO" id="GO:0006974">
    <property type="term" value="P:DNA damage response"/>
    <property type="evidence" value="ECO:0007669"/>
    <property type="project" value="InterPro"/>
</dbReference>